<sequence>QNAASRTSDENCSAEPLPEKPVTWQPRGSGTATEPEDDVSASPCWHGGFQMLHTSLTGRKLAARRWEEEQKETREGPDQTIQSPEGGETPLPPPPVSAGKMK</sequence>
<accession>A0ABV0YIZ7</accession>
<evidence type="ECO:0000313" key="2">
    <source>
        <dbReference type="EMBL" id="MEQ2293785.1"/>
    </source>
</evidence>
<organism evidence="2 3">
    <name type="scientific">Ameca splendens</name>
    <dbReference type="NCBI Taxonomy" id="208324"/>
    <lineage>
        <taxon>Eukaryota</taxon>
        <taxon>Metazoa</taxon>
        <taxon>Chordata</taxon>
        <taxon>Craniata</taxon>
        <taxon>Vertebrata</taxon>
        <taxon>Euteleostomi</taxon>
        <taxon>Actinopterygii</taxon>
        <taxon>Neopterygii</taxon>
        <taxon>Teleostei</taxon>
        <taxon>Neoteleostei</taxon>
        <taxon>Acanthomorphata</taxon>
        <taxon>Ovalentaria</taxon>
        <taxon>Atherinomorphae</taxon>
        <taxon>Cyprinodontiformes</taxon>
        <taxon>Goodeidae</taxon>
        <taxon>Ameca</taxon>
    </lineage>
</organism>
<comment type="caution">
    <text evidence="2">The sequence shown here is derived from an EMBL/GenBank/DDBJ whole genome shotgun (WGS) entry which is preliminary data.</text>
</comment>
<dbReference type="Proteomes" id="UP001469553">
    <property type="component" value="Unassembled WGS sequence"/>
</dbReference>
<feature type="region of interest" description="Disordered" evidence="1">
    <location>
        <begin position="59"/>
        <end position="102"/>
    </location>
</feature>
<feature type="region of interest" description="Disordered" evidence="1">
    <location>
        <begin position="1"/>
        <end position="46"/>
    </location>
</feature>
<feature type="non-terminal residue" evidence="2">
    <location>
        <position position="1"/>
    </location>
</feature>
<protein>
    <submittedName>
        <fullName evidence="2">Uncharacterized protein</fullName>
    </submittedName>
</protein>
<keyword evidence="3" id="KW-1185">Reference proteome</keyword>
<dbReference type="EMBL" id="JAHRIP010034340">
    <property type="protein sequence ID" value="MEQ2293785.1"/>
    <property type="molecule type" value="Genomic_DNA"/>
</dbReference>
<proteinExistence type="predicted"/>
<feature type="compositionally biased region" description="Basic and acidic residues" evidence="1">
    <location>
        <begin position="64"/>
        <end position="77"/>
    </location>
</feature>
<evidence type="ECO:0000256" key="1">
    <source>
        <dbReference type="SAM" id="MobiDB-lite"/>
    </source>
</evidence>
<name>A0ABV0YIZ7_9TELE</name>
<evidence type="ECO:0000313" key="3">
    <source>
        <dbReference type="Proteomes" id="UP001469553"/>
    </source>
</evidence>
<reference evidence="2 3" key="1">
    <citation type="submission" date="2021-06" db="EMBL/GenBank/DDBJ databases">
        <authorList>
            <person name="Palmer J.M."/>
        </authorList>
    </citation>
    <scope>NUCLEOTIDE SEQUENCE [LARGE SCALE GENOMIC DNA]</scope>
    <source>
        <strain evidence="2 3">AS_MEX2019</strain>
        <tissue evidence="2">Muscle</tissue>
    </source>
</reference>
<gene>
    <name evidence="2" type="ORF">AMECASPLE_037098</name>
</gene>